<proteinExistence type="predicted"/>
<dbReference type="AlphaFoldDB" id="A0A0F9B9H5"/>
<protein>
    <submittedName>
        <fullName evidence="1">Uncharacterized protein</fullName>
    </submittedName>
</protein>
<reference evidence="1" key="1">
    <citation type="journal article" date="2015" name="Nature">
        <title>Complex archaea that bridge the gap between prokaryotes and eukaryotes.</title>
        <authorList>
            <person name="Spang A."/>
            <person name="Saw J.H."/>
            <person name="Jorgensen S.L."/>
            <person name="Zaremba-Niedzwiedzka K."/>
            <person name="Martijn J."/>
            <person name="Lind A.E."/>
            <person name="van Eijk R."/>
            <person name="Schleper C."/>
            <person name="Guy L."/>
            <person name="Ettema T.J."/>
        </authorList>
    </citation>
    <scope>NUCLEOTIDE SEQUENCE</scope>
</reference>
<accession>A0A0F9B9H5</accession>
<gene>
    <name evidence="1" type="ORF">LCGC14_2816880</name>
</gene>
<feature type="non-terminal residue" evidence="1">
    <location>
        <position position="29"/>
    </location>
</feature>
<evidence type="ECO:0000313" key="1">
    <source>
        <dbReference type="EMBL" id="KKK81101.1"/>
    </source>
</evidence>
<name>A0A0F9B9H5_9ZZZZ</name>
<sequence>MKSNILVALIYLWTRDAEMSISKETEDYI</sequence>
<dbReference type="EMBL" id="LAZR01053275">
    <property type="protein sequence ID" value="KKK81101.1"/>
    <property type="molecule type" value="Genomic_DNA"/>
</dbReference>
<comment type="caution">
    <text evidence="1">The sequence shown here is derived from an EMBL/GenBank/DDBJ whole genome shotgun (WGS) entry which is preliminary data.</text>
</comment>
<organism evidence="1">
    <name type="scientific">marine sediment metagenome</name>
    <dbReference type="NCBI Taxonomy" id="412755"/>
    <lineage>
        <taxon>unclassified sequences</taxon>
        <taxon>metagenomes</taxon>
        <taxon>ecological metagenomes</taxon>
    </lineage>
</organism>